<name>A0A4R6PWH0_NOCIG</name>
<organism evidence="2 3">
    <name type="scientific">Nocardia ignorata</name>
    <dbReference type="NCBI Taxonomy" id="145285"/>
    <lineage>
        <taxon>Bacteria</taxon>
        <taxon>Bacillati</taxon>
        <taxon>Actinomycetota</taxon>
        <taxon>Actinomycetes</taxon>
        <taxon>Mycobacteriales</taxon>
        <taxon>Nocardiaceae</taxon>
        <taxon>Nocardia</taxon>
    </lineage>
</organism>
<accession>A0A4R6PWH0</accession>
<dbReference type="Pfam" id="PF26343">
    <property type="entry name" value="VapC50_C"/>
    <property type="match status" value="1"/>
</dbReference>
<gene>
    <name evidence="2" type="ORF">DFR75_1011643</name>
</gene>
<dbReference type="InterPro" id="IPR058652">
    <property type="entry name" value="VapC50_C"/>
</dbReference>
<protein>
    <recommendedName>
        <fullName evidence="1">VapC50 C-terminal domain-containing protein</fullName>
    </recommendedName>
</protein>
<keyword evidence="3" id="KW-1185">Reference proteome</keyword>
<evidence type="ECO:0000313" key="2">
    <source>
        <dbReference type="EMBL" id="TDP42530.1"/>
    </source>
</evidence>
<dbReference type="Proteomes" id="UP000295087">
    <property type="component" value="Unassembled WGS sequence"/>
</dbReference>
<sequence length="103" mass="11583">MTEERIARRVDGMNAAFEDACVNNVKHFPAEALERWGIHAIASDDFLLDVLDLNPSMVLSSLIEMVGRRKNPPVTVDDIPRAPDLENAPRFVREIRSILDEGI</sequence>
<reference evidence="2 3" key="1">
    <citation type="submission" date="2019-03" db="EMBL/GenBank/DDBJ databases">
        <title>Genomic Encyclopedia of Type Strains, Phase IV (KMG-IV): sequencing the most valuable type-strain genomes for metagenomic binning, comparative biology and taxonomic classification.</title>
        <authorList>
            <person name="Goeker M."/>
        </authorList>
    </citation>
    <scope>NUCLEOTIDE SEQUENCE [LARGE SCALE GENOMIC DNA]</scope>
    <source>
        <strain evidence="2 3">DSM 44496</strain>
    </source>
</reference>
<feature type="domain" description="VapC50 C-terminal" evidence="1">
    <location>
        <begin position="44"/>
        <end position="96"/>
    </location>
</feature>
<proteinExistence type="predicted"/>
<dbReference type="EMBL" id="SNXK01000001">
    <property type="protein sequence ID" value="TDP42530.1"/>
    <property type="molecule type" value="Genomic_DNA"/>
</dbReference>
<evidence type="ECO:0000259" key="1">
    <source>
        <dbReference type="Pfam" id="PF26343"/>
    </source>
</evidence>
<dbReference type="AlphaFoldDB" id="A0A4R6PWH0"/>
<evidence type="ECO:0000313" key="3">
    <source>
        <dbReference type="Proteomes" id="UP000295087"/>
    </source>
</evidence>
<comment type="caution">
    <text evidence="2">The sequence shown here is derived from an EMBL/GenBank/DDBJ whole genome shotgun (WGS) entry which is preliminary data.</text>
</comment>
<dbReference type="RefSeq" id="WP_067485493.1">
    <property type="nucleotide sequence ID" value="NZ_SNXK01000001.1"/>
</dbReference>